<proteinExistence type="predicted"/>
<feature type="transmembrane region" description="Helical" evidence="1">
    <location>
        <begin position="12"/>
        <end position="32"/>
    </location>
</feature>
<sequence>MVHLLSSLLRGLGRNLLLFAAILLVLASGHWLRGEWANVQRIVGELPSLQRAQADLERRQAAMAATLARELEQLSGAGMQRIDARIRSVDDEMARLRQEDERERMQLLSAALAGGNALPEQLARSATRKVELELRGQEKAHLLGLRARAEVLVNRQAALDRLDLLRREHAAAYAALQDQLKRRAQAEAAAGPWAKLFFTPSYRQLQVLDAQARALRARNDRAHKAFLAQQALLRQLPSAPALGAFQVDQARLAAAAAPLRERLHLVEELAARNQAWRAWQVLRPLLPVALALLLAWWLVPALMRALFYFVLAPLAARRPPIVIDPGRTGFAAPPVPGNRDGARISSVSQQVALAPGDELRIRPDYCQSQPAGARIATRLLFDWRRPLTSLAARLWMLKRLRATEALDVVVSSTGDALDEVALLELAAGQAFVLQPRALVGVVVKAGQRPLIRSHWRLGTLHAWLTLQLRYLAFEGPATLVVKGCRGVRFELAGSGAGRTVSQEASLGFSVDTRYATVRAEPFIPYLLGRQPLLHDRFAGEQACFLYEEVPRNARPGRRRNNPLDVLLDAGLKAFGI</sequence>
<organism evidence="2 3">
    <name type="scientific">Massilia consociata</name>
    <dbReference type="NCBI Taxonomy" id="760117"/>
    <lineage>
        <taxon>Bacteria</taxon>
        <taxon>Pseudomonadati</taxon>
        <taxon>Pseudomonadota</taxon>
        <taxon>Betaproteobacteria</taxon>
        <taxon>Burkholderiales</taxon>
        <taxon>Oxalobacteraceae</taxon>
        <taxon>Telluria group</taxon>
        <taxon>Massilia</taxon>
    </lineage>
</organism>
<evidence type="ECO:0000313" key="3">
    <source>
        <dbReference type="Proteomes" id="UP001589773"/>
    </source>
</evidence>
<feature type="transmembrane region" description="Helical" evidence="1">
    <location>
        <begin position="285"/>
        <end position="311"/>
    </location>
</feature>
<keyword evidence="1" id="KW-0472">Membrane</keyword>
<keyword evidence="1" id="KW-1133">Transmembrane helix</keyword>
<accession>A0ABV6F9U6</accession>
<evidence type="ECO:0000313" key="2">
    <source>
        <dbReference type="EMBL" id="MFC0250300.1"/>
    </source>
</evidence>
<keyword evidence="1" id="KW-0812">Transmembrane</keyword>
<protein>
    <submittedName>
        <fullName evidence="2">Uncharacterized protein</fullName>
    </submittedName>
</protein>
<reference evidence="2 3" key="1">
    <citation type="submission" date="2024-09" db="EMBL/GenBank/DDBJ databases">
        <authorList>
            <person name="Sun Q."/>
            <person name="Mori K."/>
        </authorList>
    </citation>
    <scope>NUCLEOTIDE SEQUENCE [LARGE SCALE GENOMIC DNA]</scope>
    <source>
        <strain evidence="2 3">CCM 7792</strain>
    </source>
</reference>
<gene>
    <name evidence="2" type="ORF">ACFFJK_00160</name>
</gene>
<keyword evidence="3" id="KW-1185">Reference proteome</keyword>
<dbReference type="EMBL" id="JBHLWP010000001">
    <property type="protein sequence ID" value="MFC0250300.1"/>
    <property type="molecule type" value="Genomic_DNA"/>
</dbReference>
<dbReference type="RefSeq" id="WP_379677056.1">
    <property type="nucleotide sequence ID" value="NZ_JBHLWP010000001.1"/>
</dbReference>
<dbReference type="Proteomes" id="UP001589773">
    <property type="component" value="Unassembled WGS sequence"/>
</dbReference>
<evidence type="ECO:0000256" key="1">
    <source>
        <dbReference type="SAM" id="Phobius"/>
    </source>
</evidence>
<comment type="caution">
    <text evidence="2">The sequence shown here is derived from an EMBL/GenBank/DDBJ whole genome shotgun (WGS) entry which is preliminary data.</text>
</comment>
<name>A0ABV6F9U6_9BURK</name>